<proteinExistence type="predicted"/>
<evidence type="ECO:0008006" key="3">
    <source>
        <dbReference type="Google" id="ProtNLM"/>
    </source>
</evidence>
<protein>
    <recommendedName>
        <fullName evidence="3">Sce7726 family protein</fullName>
    </recommendedName>
</protein>
<reference evidence="1 2" key="1">
    <citation type="submission" date="2021-02" db="EMBL/GenBank/DDBJ databases">
        <title>Paracoccus methylovroum sp.nov., a new methanol and methylamine utilizing methylotrophic denitrifer.</title>
        <authorList>
            <person name="Timsy T."/>
            <person name="Behrendt U."/>
            <person name="Ulrich A."/>
            <person name="Spanner T."/>
            <person name="Foesel B.U."/>
            <person name="Horn M.A."/>
            <person name="Kolb S."/>
        </authorList>
    </citation>
    <scope>NUCLEOTIDE SEQUENCE [LARGE SCALE GENOMIC DNA]</scope>
    <source>
        <strain evidence="1 2">H4-D09</strain>
    </source>
</reference>
<accession>A0ABX7JKE5</accession>
<sequence>MPAYRSPAEAEIREPVVARLRELMPAARIIHEIQSACQGPTRIDVLAVTPDRIAAVEIKSSRDKLDRLPAQLEAMYGCAHHPIVALHGKHFTVTETPNYGTWVSAPKSAGYGMVWGFDLPQVHGSEQYLRHEIHDRWAKWRACAPSGAIDMLWRDELRAIVARRDLSSRTSKLTMPELIDLMQWNLTGACLTREVCAALRARQCPEADPPVTDAGRA</sequence>
<organism evidence="1 2">
    <name type="scientific">Paracoccus methylovorus</name>
    <dbReference type="NCBI Taxonomy" id="2812658"/>
    <lineage>
        <taxon>Bacteria</taxon>
        <taxon>Pseudomonadati</taxon>
        <taxon>Pseudomonadota</taxon>
        <taxon>Alphaproteobacteria</taxon>
        <taxon>Rhodobacterales</taxon>
        <taxon>Paracoccaceae</taxon>
        <taxon>Paracoccus</taxon>
    </lineage>
</organism>
<evidence type="ECO:0000313" key="1">
    <source>
        <dbReference type="EMBL" id="QRZ14711.1"/>
    </source>
</evidence>
<evidence type="ECO:0000313" key="2">
    <source>
        <dbReference type="Proteomes" id="UP000663629"/>
    </source>
</evidence>
<dbReference type="RefSeq" id="WP_205295683.1">
    <property type="nucleotide sequence ID" value="NZ_CP070371.1"/>
</dbReference>
<dbReference type="Proteomes" id="UP000663629">
    <property type="component" value="Chromosome 2"/>
</dbReference>
<gene>
    <name evidence="1" type="ORF">JWJ88_17250</name>
</gene>
<dbReference type="EMBL" id="CP070371">
    <property type="protein sequence ID" value="QRZ14711.1"/>
    <property type="molecule type" value="Genomic_DNA"/>
</dbReference>
<name>A0ABX7JKE5_9RHOB</name>
<keyword evidence="2" id="KW-1185">Reference proteome</keyword>